<dbReference type="EMBL" id="BAAACA010000038">
    <property type="protein sequence ID" value="GAA0617322.1"/>
    <property type="molecule type" value="Genomic_DNA"/>
</dbReference>
<proteinExistence type="predicted"/>
<reference evidence="2" key="1">
    <citation type="journal article" date="2019" name="Int. J. Syst. Evol. Microbiol.">
        <title>The Global Catalogue of Microorganisms (GCM) 10K type strain sequencing project: providing services to taxonomists for standard genome sequencing and annotation.</title>
        <authorList>
            <consortium name="The Broad Institute Genomics Platform"/>
            <consortium name="The Broad Institute Genome Sequencing Center for Infectious Disease"/>
            <person name="Wu L."/>
            <person name="Ma J."/>
        </authorList>
    </citation>
    <scope>NUCLEOTIDE SEQUENCE [LARGE SCALE GENOMIC DNA]</scope>
    <source>
        <strain evidence="2">JCM 5067</strain>
    </source>
</reference>
<evidence type="ECO:0000313" key="2">
    <source>
        <dbReference type="Proteomes" id="UP001500668"/>
    </source>
</evidence>
<sequence>MTIVSGVVSIAYSHFYVSEHAEPGFEQAANEPDFWTDEPVILTPGQLTIVSNVQSHDAWVTLILSDEEPAQQSEEWQLLGSWAYAPVYGGRMGLSGPTTGPARPAMDWLSGEQGGRLSLLLDPSTVYTVRVYARGRQDSRARHQKAMDREQWGAHEGFEDYVVVFTPAGRQAKPQPCTAG</sequence>
<dbReference type="RefSeq" id="WP_344077744.1">
    <property type="nucleotide sequence ID" value="NZ_BAAACA010000038.1"/>
</dbReference>
<accession>A0ABP3RU79</accession>
<comment type="caution">
    <text evidence="1">The sequence shown here is derived from an EMBL/GenBank/DDBJ whole genome shotgun (WGS) entry which is preliminary data.</text>
</comment>
<gene>
    <name evidence="1" type="ORF">GCM10010394_54370</name>
</gene>
<name>A0ABP3RU79_9ACTN</name>
<evidence type="ECO:0000313" key="1">
    <source>
        <dbReference type="EMBL" id="GAA0617322.1"/>
    </source>
</evidence>
<protein>
    <submittedName>
        <fullName evidence="1">Uncharacterized protein</fullName>
    </submittedName>
</protein>
<keyword evidence="2" id="KW-1185">Reference proteome</keyword>
<organism evidence="1 2">
    <name type="scientific">Streptomyces crystallinus</name>
    <dbReference type="NCBI Taxonomy" id="68191"/>
    <lineage>
        <taxon>Bacteria</taxon>
        <taxon>Bacillati</taxon>
        <taxon>Actinomycetota</taxon>
        <taxon>Actinomycetes</taxon>
        <taxon>Kitasatosporales</taxon>
        <taxon>Streptomycetaceae</taxon>
        <taxon>Streptomyces</taxon>
    </lineage>
</organism>
<dbReference type="Proteomes" id="UP001500668">
    <property type="component" value="Unassembled WGS sequence"/>
</dbReference>